<dbReference type="EMBL" id="CP036425">
    <property type="protein sequence ID" value="QDU34463.1"/>
    <property type="molecule type" value="Genomic_DNA"/>
</dbReference>
<keyword evidence="3" id="KW-1185">Reference proteome</keyword>
<dbReference type="RefSeq" id="WP_145078318.1">
    <property type="nucleotide sequence ID" value="NZ_CP036425.1"/>
</dbReference>
<feature type="transmembrane region" description="Helical" evidence="1">
    <location>
        <begin position="138"/>
        <end position="160"/>
    </location>
</feature>
<evidence type="ECO:0008006" key="4">
    <source>
        <dbReference type="Google" id="ProtNLM"/>
    </source>
</evidence>
<feature type="transmembrane region" description="Helical" evidence="1">
    <location>
        <begin position="91"/>
        <end position="110"/>
    </location>
</feature>
<keyword evidence="1" id="KW-1133">Transmembrane helix</keyword>
<dbReference type="AlphaFoldDB" id="A0A517YW53"/>
<keyword evidence="1" id="KW-0472">Membrane</keyword>
<evidence type="ECO:0000313" key="2">
    <source>
        <dbReference type="EMBL" id="QDU34463.1"/>
    </source>
</evidence>
<name>A0A517YW53_9BACT</name>
<protein>
    <recommendedName>
        <fullName evidence="4">DUF4328 domain-containing protein</fullName>
    </recommendedName>
</protein>
<organism evidence="2 3">
    <name type="scientific">Poriferisphaera corsica</name>
    <dbReference type="NCBI Taxonomy" id="2528020"/>
    <lineage>
        <taxon>Bacteria</taxon>
        <taxon>Pseudomonadati</taxon>
        <taxon>Planctomycetota</taxon>
        <taxon>Phycisphaerae</taxon>
        <taxon>Phycisphaerales</taxon>
        <taxon>Phycisphaeraceae</taxon>
        <taxon>Poriferisphaera</taxon>
    </lineage>
</organism>
<evidence type="ECO:0000313" key="3">
    <source>
        <dbReference type="Proteomes" id="UP000317369"/>
    </source>
</evidence>
<evidence type="ECO:0000256" key="1">
    <source>
        <dbReference type="SAM" id="Phobius"/>
    </source>
</evidence>
<feature type="transmembrane region" description="Helical" evidence="1">
    <location>
        <begin position="50"/>
        <end position="71"/>
    </location>
</feature>
<reference evidence="2 3" key="1">
    <citation type="submission" date="2019-02" db="EMBL/GenBank/DDBJ databases">
        <title>Deep-cultivation of Planctomycetes and their phenomic and genomic characterization uncovers novel biology.</title>
        <authorList>
            <person name="Wiegand S."/>
            <person name="Jogler M."/>
            <person name="Boedeker C."/>
            <person name="Pinto D."/>
            <person name="Vollmers J."/>
            <person name="Rivas-Marin E."/>
            <person name="Kohn T."/>
            <person name="Peeters S.H."/>
            <person name="Heuer A."/>
            <person name="Rast P."/>
            <person name="Oberbeckmann S."/>
            <person name="Bunk B."/>
            <person name="Jeske O."/>
            <person name="Meyerdierks A."/>
            <person name="Storesund J.E."/>
            <person name="Kallscheuer N."/>
            <person name="Luecker S."/>
            <person name="Lage O.M."/>
            <person name="Pohl T."/>
            <person name="Merkel B.J."/>
            <person name="Hornburger P."/>
            <person name="Mueller R.-W."/>
            <person name="Bruemmer F."/>
            <person name="Labrenz M."/>
            <person name="Spormann A.M."/>
            <person name="Op den Camp H."/>
            <person name="Overmann J."/>
            <person name="Amann R."/>
            <person name="Jetten M.S.M."/>
            <person name="Mascher T."/>
            <person name="Medema M.H."/>
            <person name="Devos D.P."/>
            <person name="Kaster A.-K."/>
            <person name="Ovreas L."/>
            <person name="Rohde M."/>
            <person name="Galperin M.Y."/>
            <person name="Jogler C."/>
        </authorList>
    </citation>
    <scope>NUCLEOTIDE SEQUENCE [LARGE SCALE GENOMIC DNA]</scope>
    <source>
        <strain evidence="2 3">KS4</strain>
    </source>
</reference>
<sequence>MGILGFKYGVEEYKPMGGLVGVVCALLMVMGVGAGGGLVWRVMGWAHWEWWVMGVAGVGVLGIWVLMWWGVRVYENVRGLGAKRLFFDGDWLIWTWLLPGLNGVGLPLMVMEWWRGSVPNEGVSDGHAWRWSRWGRKVWCFGVMWWLTHFAGGCWMVSFVLDDGFSETLRGWSEYGLLVGLCGACLIGVVVVVDIEWRQRARFAAREAYLVAAKEKYGEVFERMG</sequence>
<keyword evidence="1" id="KW-0812">Transmembrane</keyword>
<dbReference type="Proteomes" id="UP000317369">
    <property type="component" value="Chromosome"/>
</dbReference>
<feature type="transmembrane region" description="Helical" evidence="1">
    <location>
        <begin position="20"/>
        <end position="43"/>
    </location>
</feature>
<accession>A0A517YW53</accession>
<feature type="transmembrane region" description="Helical" evidence="1">
    <location>
        <begin position="172"/>
        <end position="193"/>
    </location>
</feature>
<proteinExistence type="predicted"/>
<dbReference type="KEGG" id="pcor:KS4_25330"/>
<gene>
    <name evidence="2" type="ORF">KS4_25330</name>
</gene>